<accession>A0A428RU53</accession>
<dbReference type="AlphaFoldDB" id="A0A428RU53"/>
<dbReference type="EMBL" id="NIZV01000777">
    <property type="protein sequence ID" value="RSL81127.1"/>
    <property type="molecule type" value="Genomic_DNA"/>
</dbReference>
<name>A0A428RU53_9HYPO</name>
<dbReference type="Proteomes" id="UP000288429">
    <property type="component" value="Unassembled WGS sequence"/>
</dbReference>
<organism evidence="1 2">
    <name type="scientific">Fusarium ambrosium</name>
    <dbReference type="NCBI Taxonomy" id="131363"/>
    <lineage>
        <taxon>Eukaryota</taxon>
        <taxon>Fungi</taxon>
        <taxon>Dikarya</taxon>
        <taxon>Ascomycota</taxon>
        <taxon>Pezizomycotina</taxon>
        <taxon>Sordariomycetes</taxon>
        <taxon>Hypocreomycetidae</taxon>
        <taxon>Hypocreales</taxon>
        <taxon>Nectriaceae</taxon>
        <taxon>Fusarium</taxon>
        <taxon>Fusarium solani species complex</taxon>
    </lineage>
</organism>
<proteinExistence type="predicted"/>
<evidence type="ECO:0000313" key="1">
    <source>
        <dbReference type="EMBL" id="RSL81127.1"/>
    </source>
</evidence>
<evidence type="ECO:0000313" key="2">
    <source>
        <dbReference type="Proteomes" id="UP000288429"/>
    </source>
</evidence>
<keyword evidence="2" id="KW-1185">Reference proteome</keyword>
<comment type="caution">
    <text evidence="1">The sequence shown here is derived from an EMBL/GenBank/DDBJ whole genome shotgun (WGS) entry which is preliminary data.</text>
</comment>
<gene>
    <name evidence="1" type="ORF">CDV31_017064</name>
</gene>
<sequence length="175" mass="19112">MSASERISWRPSSSENNEGLETAIKGIAKLAFGEQIEYYIACTETPNTFRASLSAIGHSGDFVNVEADSEIQSLFQVGIEVCQHGIDSPHDGLSLEDIMDYESDLAECAKTVYMTPGPFSLNIDRPSPLTIAGASLLDGGKVIIEAKSDDKKKCLFMLFKGLFEEVEMDHRAIEA</sequence>
<reference evidence="1 2" key="1">
    <citation type="submission" date="2017-06" db="EMBL/GenBank/DDBJ databases">
        <title>Cmopartive genomic analysis of Ambrosia Fusariam Clade fungi.</title>
        <authorList>
            <person name="Stajich J.E."/>
            <person name="Carrillo J."/>
            <person name="Kijimoto T."/>
            <person name="Eskalen A."/>
            <person name="O'Donnell K."/>
            <person name="Kasson M."/>
        </authorList>
    </citation>
    <scope>NUCLEOTIDE SEQUENCE [LARGE SCALE GENOMIC DNA]</scope>
    <source>
        <strain evidence="1 2">NRRL 20438</strain>
    </source>
</reference>
<protein>
    <submittedName>
        <fullName evidence="1">Uncharacterized protein</fullName>
    </submittedName>
</protein>